<dbReference type="GO" id="GO:0005543">
    <property type="term" value="F:phospholipid binding"/>
    <property type="evidence" value="ECO:0007669"/>
    <property type="project" value="InterPro"/>
</dbReference>
<dbReference type="EMBL" id="JABAYA010000084">
    <property type="protein sequence ID" value="KAF7726101.1"/>
    <property type="molecule type" value="Genomic_DNA"/>
</dbReference>
<feature type="domain" description="PH" evidence="2">
    <location>
        <begin position="107"/>
        <end position="213"/>
    </location>
</feature>
<dbReference type="Proteomes" id="UP000605846">
    <property type="component" value="Unassembled WGS sequence"/>
</dbReference>
<dbReference type="OrthoDB" id="5865767at2759"/>
<protein>
    <recommendedName>
        <fullName evidence="2">PH domain-containing protein</fullName>
    </recommendedName>
</protein>
<gene>
    <name evidence="3" type="ORF">EC973_009076</name>
</gene>
<dbReference type="SMART" id="SM00233">
    <property type="entry name" value="PH"/>
    <property type="match status" value="1"/>
</dbReference>
<evidence type="ECO:0000256" key="1">
    <source>
        <dbReference type="SAM" id="MobiDB-lite"/>
    </source>
</evidence>
<dbReference type="PANTHER" id="PTHR37283">
    <property type="entry name" value="PH DOMAIN-CONTAINING PROTEIN YHR131C"/>
    <property type="match status" value="1"/>
</dbReference>
<reference evidence="3" key="1">
    <citation type="submission" date="2020-01" db="EMBL/GenBank/DDBJ databases">
        <title>Genome Sequencing of Three Apophysomyces-Like Fungal Strains Confirms a Novel Fungal Genus in the Mucoromycota with divergent Burkholderia-like Endosymbiotic Bacteria.</title>
        <authorList>
            <person name="Stajich J.E."/>
            <person name="Macias A.M."/>
            <person name="Carter-House D."/>
            <person name="Lovett B."/>
            <person name="Kasson L.R."/>
            <person name="Berry K."/>
            <person name="Grigoriev I."/>
            <person name="Chang Y."/>
            <person name="Spatafora J."/>
            <person name="Kasson M.T."/>
        </authorList>
    </citation>
    <scope>NUCLEOTIDE SEQUENCE</scope>
    <source>
        <strain evidence="3">NRRL A-21654</strain>
    </source>
</reference>
<dbReference type="Gene3D" id="2.30.29.30">
    <property type="entry name" value="Pleckstrin-homology domain (PH domain)/Phosphotyrosine-binding domain (PTB)"/>
    <property type="match status" value="1"/>
</dbReference>
<evidence type="ECO:0000313" key="4">
    <source>
        <dbReference type="Proteomes" id="UP000605846"/>
    </source>
</evidence>
<dbReference type="AlphaFoldDB" id="A0A8H7BME4"/>
<accession>A0A8H7BME4</accession>
<keyword evidence="4" id="KW-1185">Reference proteome</keyword>
<feature type="compositionally biased region" description="Basic and acidic residues" evidence="1">
    <location>
        <begin position="55"/>
        <end position="74"/>
    </location>
</feature>
<dbReference type="InterPro" id="IPR041681">
    <property type="entry name" value="PH_9"/>
</dbReference>
<sequence length="237" mass="27777">MLANTATSVATTHRLSSIGLPWNRKKTIAPLPKIHLQSNFSLSSSSVATAVTISEFKREEQPPSDKPPKYDDPRHPWYTALPSYLSSRTIQPREEEGKEALPPYECTVYKMGYIKVKRERDLPQIESRDRSWKKLYLVLWGTIIRAYKREPTEKTQPVWSYSMQQAETDLATDYVRYDHVLRLKLSDGPQFLLRTYTREEHILWIEHLQASANISNDLDSRSMPEFIIPRRRRRMVQ</sequence>
<dbReference type="SUPFAM" id="SSF50729">
    <property type="entry name" value="PH domain-like"/>
    <property type="match status" value="1"/>
</dbReference>
<evidence type="ECO:0000259" key="2">
    <source>
        <dbReference type="PROSITE" id="PS50003"/>
    </source>
</evidence>
<proteinExistence type="predicted"/>
<evidence type="ECO:0000313" key="3">
    <source>
        <dbReference type="EMBL" id="KAF7726101.1"/>
    </source>
</evidence>
<dbReference type="InterPro" id="IPR011993">
    <property type="entry name" value="PH-like_dom_sf"/>
</dbReference>
<comment type="caution">
    <text evidence="3">The sequence shown here is derived from an EMBL/GenBank/DDBJ whole genome shotgun (WGS) entry which is preliminary data.</text>
</comment>
<dbReference type="PRINTS" id="PR00683">
    <property type="entry name" value="SPECTRINPH"/>
</dbReference>
<dbReference type="PROSITE" id="PS50003">
    <property type="entry name" value="PH_DOMAIN"/>
    <property type="match status" value="1"/>
</dbReference>
<name>A0A8H7BME4_9FUNG</name>
<organism evidence="3 4">
    <name type="scientific">Apophysomyces ossiformis</name>
    <dbReference type="NCBI Taxonomy" id="679940"/>
    <lineage>
        <taxon>Eukaryota</taxon>
        <taxon>Fungi</taxon>
        <taxon>Fungi incertae sedis</taxon>
        <taxon>Mucoromycota</taxon>
        <taxon>Mucoromycotina</taxon>
        <taxon>Mucoromycetes</taxon>
        <taxon>Mucorales</taxon>
        <taxon>Mucorineae</taxon>
        <taxon>Mucoraceae</taxon>
        <taxon>Apophysomyces</taxon>
    </lineage>
</organism>
<dbReference type="InterPro" id="IPR001605">
    <property type="entry name" value="PH_dom-spectrin-type"/>
</dbReference>
<dbReference type="PANTHER" id="PTHR37283:SF1">
    <property type="entry name" value="PH DOMAIN-CONTAINING PROTEIN YHR131C"/>
    <property type="match status" value="1"/>
</dbReference>
<dbReference type="Pfam" id="PF15410">
    <property type="entry name" value="PH_9"/>
    <property type="match status" value="1"/>
</dbReference>
<dbReference type="InterPro" id="IPR001849">
    <property type="entry name" value="PH_domain"/>
</dbReference>
<feature type="region of interest" description="Disordered" evidence="1">
    <location>
        <begin position="53"/>
        <end position="74"/>
    </location>
</feature>